<reference evidence="10 11" key="1">
    <citation type="submission" date="2018-06" db="EMBL/GenBank/DDBJ databases">
        <title>Genomic Encyclopedia of Type Strains, Phase IV (KMG-IV): sequencing the most valuable type-strain genomes for metagenomic binning, comparative biology and taxonomic classification.</title>
        <authorList>
            <person name="Goeker M."/>
        </authorList>
    </citation>
    <scope>NUCLEOTIDE SEQUENCE [LARGE SCALE GENOMIC DNA]</scope>
    <source>
        <strain evidence="10 11">DSM 25619</strain>
    </source>
</reference>
<dbReference type="InterPro" id="IPR036388">
    <property type="entry name" value="WH-like_DNA-bd_sf"/>
</dbReference>
<evidence type="ECO:0000256" key="1">
    <source>
        <dbReference type="ARBA" id="ARBA00015404"/>
    </source>
</evidence>
<organism evidence="10 11">
    <name type="scientific">Pseudochrobactrum asaccharolyticum</name>
    <dbReference type="NCBI Taxonomy" id="354351"/>
    <lineage>
        <taxon>Bacteria</taxon>
        <taxon>Pseudomonadati</taxon>
        <taxon>Pseudomonadota</taxon>
        <taxon>Alphaproteobacteria</taxon>
        <taxon>Hyphomicrobiales</taxon>
        <taxon>Brucellaceae</taxon>
        <taxon>Pseudochrobactrum</taxon>
    </lineage>
</organism>
<evidence type="ECO:0000256" key="6">
    <source>
        <dbReference type="ARBA" id="ARBA00023163"/>
    </source>
</evidence>
<evidence type="ECO:0000256" key="2">
    <source>
        <dbReference type="ARBA" id="ARBA00022553"/>
    </source>
</evidence>
<dbReference type="InterPro" id="IPR000792">
    <property type="entry name" value="Tscrpt_reg_LuxR_C"/>
</dbReference>
<dbReference type="SUPFAM" id="SSF52172">
    <property type="entry name" value="CheY-like"/>
    <property type="match status" value="1"/>
</dbReference>
<dbReference type="GO" id="GO:0006355">
    <property type="term" value="P:regulation of DNA-templated transcription"/>
    <property type="evidence" value="ECO:0007669"/>
    <property type="project" value="InterPro"/>
</dbReference>
<dbReference type="SMART" id="SM00448">
    <property type="entry name" value="REC"/>
    <property type="match status" value="1"/>
</dbReference>
<feature type="modified residue" description="4-aspartylphosphate" evidence="7">
    <location>
        <position position="64"/>
    </location>
</feature>
<dbReference type="Gene3D" id="1.10.10.10">
    <property type="entry name" value="Winged helix-like DNA-binding domain superfamily/Winged helix DNA-binding domain"/>
    <property type="match status" value="1"/>
</dbReference>
<name>A0A366E530_9HYPH</name>
<dbReference type="AlphaFoldDB" id="A0A366E530"/>
<sequence length="212" mass="23841">MKQPVSDTHNTEEPVVYIIDDDQSLREAIEDLLNSVGRQAQSFASVQAFLDTERHDAPACLVLDIRMPGMSGLDFHREMDKWDVQLPVIFITGHGDIPMSVQAMKQGAVEFLTKPFREQDLLDAIHQAIELDRKNRIARNSLKSLKDHYAGLSDGERDVVTHVVAGLLNKQIAAELGISEITVKVRRAQAMRKMQAASLPELVRMMQQLQET</sequence>
<feature type="domain" description="HTH luxR-type" evidence="8">
    <location>
        <begin position="145"/>
        <end position="210"/>
    </location>
</feature>
<dbReference type="PROSITE" id="PS50043">
    <property type="entry name" value="HTH_LUXR_2"/>
    <property type="match status" value="1"/>
</dbReference>
<dbReference type="FunFam" id="3.40.50.2300:FF:000018">
    <property type="entry name" value="DNA-binding transcriptional regulator NtrC"/>
    <property type="match status" value="1"/>
</dbReference>
<keyword evidence="3" id="KW-0902">Two-component regulatory system</keyword>
<dbReference type="CDD" id="cd06170">
    <property type="entry name" value="LuxR_C_like"/>
    <property type="match status" value="1"/>
</dbReference>
<accession>A0A366E530</accession>
<keyword evidence="11" id="KW-1185">Reference proteome</keyword>
<dbReference type="OrthoDB" id="9782655at2"/>
<dbReference type="Pfam" id="PF00196">
    <property type="entry name" value="GerE"/>
    <property type="match status" value="1"/>
</dbReference>
<dbReference type="Proteomes" id="UP000252893">
    <property type="component" value="Unassembled WGS sequence"/>
</dbReference>
<dbReference type="Pfam" id="PF00072">
    <property type="entry name" value="Response_reg"/>
    <property type="match status" value="1"/>
</dbReference>
<evidence type="ECO:0000313" key="10">
    <source>
        <dbReference type="EMBL" id="RBO97501.1"/>
    </source>
</evidence>
<dbReference type="PANTHER" id="PTHR44688:SF16">
    <property type="entry name" value="DNA-BINDING TRANSCRIPTIONAL ACTIVATOR DEVR_DOSR"/>
    <property type="match status" value="1"/>
</dbReference>
<dbReference type="InterPro" id="IPR011006">
    <property type="entry name" value="CheY-like_superfamily"/>
</dbReference>
<dbReference type="SUPFAM" id="SSF46894">
    <property type="entry name" value="C-terminal effector domain of the bipartite response regulators"/>
    <property type="match status" value="1"/>
</dbReference>
<dbReference type="PANTHER" id="PTHR44688">
    <property type="entry name" value="DNA-BINDING TRANSCRIPTIONAL ACTIVATOR DEVR_DOSR"/>
    <property type="match status" value="1"/>
</dbReference>
<feature type="domain" description="Response regulatory" evidence="9">
    <location>
        <begin position="15"/>
        <end position="129"/>
    </location>
</feature>
<evidence type="ECO:0000256" key="4">
    <source>
        <dbReference type="ARBA" id="ARBA00023015"/>
    </source>
</evidence>
<protein>
    <recommendedName>
        <fullName evidence="1">Flagellar transcriptional regulator FtcR</fullName>
    </recommendedName>
</protein>
<evidence type="ECO:0000256" key="7">
    <source>
        <dbReference type="PROSITE-ProRule" id="PRU00169"/>
    </source>
</evidence>
<dbReference type="GO" id="GO:0000160">
    <property type="term" value="P:phosphorelay signal transduction system"/>
    <property type="evidence" value="ECO:0007669"/>
    <property type="project" value="UniProtKB-KW"/>
</dbReference>
<dbReference type="CDD" id="cd17537">
    <property type="entry name" value="REC_FixJ"/>
    <property type="match status" value="1"/>
</dbReference>
<dbReference type="PROSITE" id="PS50110">
    <property type="entry name" value="RESPONSE_REGULATORY"/>
    <property type="match status" value="1"/>
</dbReference>
<keyword evidence="5" id="KW-0238">DNA-binding</keyword>
<keyword evidence="2 7" id="KW-0597">Phosphoprotein</keyword>
<keyword evidence="4" id="KW-0805">Transcription regulation</keyword>
<dbReference type="SMART" id="SM00421">
    <property type="entry name" value="HTH_LUXR"/>
    <property type="match status" value="1"/>
</dbReference>
<comment type="caution">
    <text evidence="10">The sequence shown here is derived from an EMBL/GenBank/DDBJ whole genome shotgun (WGS) entry which is preliminary data.</text>
</comment>
<evidence type="ECO:0000256" key="5">
    <source>
        <dbReference type="ARBA" id="ARBA00023125"/>
    </source>
</evidence>
<evidence type="ECO:0000313" key="11">
    <source>
        <dbReference type="Proteomes" id="UP000252893"/>
    </source>
</evidence>
<dbReference type="InterPro" id="IPR001789">
    <property type="entry name" value="Sig_transdc_resp-reg_receiver"/>
</dbReference>
<dbReference type="GO" id="GO:0003677">
    <property type="term" value="F:DNA binding"/>
    <property type="evidence" value="ECO:0007669"/>
    <property type="project" value="UniProtKB-KW"/>
</dbReference>
<gene>
    <name evidence="10" type="ORF">DFR47_102285</name>
</gene>
<dbReference type="Gene3D" id="3.40.50.2300">
    <property type="match status" value="1"/>
</dbReference>
<dbReference type="PRINTS" id="PR00038">
    <property type="entry name" value="HTHLUXR"/>
</dbReference>
<dbReference type="RefSeq" id="WP_113943504.1">
    <property type="nucleotide sequence ID" value="NZ_JBHEEG010000002.1"/>
</dbReference>
<dbReference type="EMBL" id="QNRH01000002">
    <property type="protein sequence ID" value="RBO97501.1"/>
    <property type="molecule type" value="Genomic_DNA"/>
</dbReference>
<dbReference type="InterPro" id="IPR016032">
    <property type="entry name" value="Sig_transdc_resp-reg_C-effctor"/>
</dbReference>
<keyword evidence="6" id="KW-0804">Transcription</keyword>
<evidence type="ECO:0000259" key="8">
    <source>
        <dbReference type="PROSITE" id="PS50043"/>
    </source>
</evidence>
<proteinExistence type="predicted"/>
<evidence type="ECO:0000256" key="3">
    <source>
        <dbReference type="ARBA" id="ARBA00023012"/>
    </source>
</evidence>
<evidence type="ECO:0000259" key="9">
    <source>
        <dbReference type="PROSITE" id="PS50110"/>
    </source>
</evidence>